<feature type="signal peptide" evidence="3">
    <location>
        <begin position="1"/>
        <end position="20"/>
    </location>
</feature>
<dbReference type="Pfam" id="PF00135">
    <property type="entry name" value="COesterase"/>
    <property type="match status" value="1"/>
</dbReference>
<evidence type="ECO:0000256" key="3">
    <source>
        <dbReference type="SAM" id="SignalP"/>
    </source>
</evidence>
<name>A0ABR3PLJ1_9PEZI</name>
<protein>
    <recommendedName>
        <fullName evidence="4">Carboxylesterase type B domain-containing protein</fullName>
    </recommendedName>
</protein>
<dbReference type="Gene3D" id="3.40.50.1820">
    <property type="entry name" value="alpha/beta hydrolase"/>
    <property type="match status" value="1"/>
</dbReference>
<dbReference type="InterPro" id="IPR050654">
    <property type="entry name" value="AChE-related_enzymes"/>
</dbReference>
<dbReference type="PROSITE" id="PS00941">
    <property type="entry name" value="CARBOXYLESTERASE_B_2"/>
    <property type="match status" value="1"/>
</dbReference>
<dbReference type="SUPFAM" id="SSF53474">
    <property type="entry name" value="alpha/beta-Hydrolases"/>
    <property type="match status" value="1"/>
</dbReference>
<dbReference type="InterPro" id="IPR002018">
    <property type="entry name" value="CarbesteraseB"/>
</dbReference>
<evidence type="ECO:0000313" key="5">
    <source>
        <dbReference type="EMBL" id="KAL1307019.1"/>
    </source>
</evidence>
<evidence type="ECO:0000313" key="6">
    <source>
        <dbReference type="Proteomes" id="UP001562354"/>
    </source>
</evidence>
<dbReference type="InterPro" id="IPR029058">
    <property type="entry name" value="AB_hydrolase_fold"/>
</dbReference>
<dbReference type="PANTHER" id="PTHR43918">
    <property type="entry name" value="ACETYLCHOLINESTERASE"/>
    <property type="match status" value="1"/>
</dbReference>
<feature type="chain" id="PRO_5045516614" description="Carboxylesterase type B domain-containing protein" evidence="3">
    <location>
        <begin position="21"/>
        <end position="568"/>
    </location>
</feature>
<dbReference type="RefSeq" id="XP_069203291.1">
    <property type="nucleotide sequence ID" value="XM_069345457.1"/>
</dbReference>
<keyword evidence="6" id="KW-1185">Reference proteome</keyword>
<dbReference type="PANTHER" id="PTHR43918:SF4">
    <property type="entry name" value="CARBOXYLIC ESTER HYDROLASE"/>
    <property type="match status" value="1"/>
</dbReference>
<organism evidence="5 6">
    <name type="scientific">Neodothiora populina</name>
    <dbReference type="NCBI Taxonomy" id="2781224"/>
    <lineage>
        <taxon>Eukaryota</taxon>
        <taxon>Fungi</taxon>
        <taxon>Dikarya</taxon>
        <taxon>Ascomycota</taxon>
        <taxon>Pezizomycotina</taxon>
        <taxon>Dothideomycetes</taxon>
        <taxon>Dothideomycetidae</taxon>
        <taxon>Dothideales</taxon>
        <taxon>Dothioraceae</taxon>
        <taxon>Neodothiora</taxon>
    </lineage>
</organism>
<keyword evidence="3" id="KW-0732">Signal</keyword>
<accession>A0ABR3PLJ1</accession>
<sequence>MPSFASTALTLAAIVGTTSAAPAKVHDRSVPTGSPVVTVKNGSYYGIHNDNYNQDFFLGIPYSQAPVGDLRFSKPEPLDTTWEELRAATEYQPKCYGYGSDSDGFEQSEDCLFINIVRPSGYEDTQLPLALWIHGGGFYMGGATDDRYNLTFIVENSVAIGKPIMAASIAYRLSAFGYLNSEEVAETGSLNAGLKDQRLALHWIQENIGAFGADPEKVTIWGESAGALSVGFHLVAYGGRNDKLFRAAVMESGNPIFYTSLNQTSDFQPIYDDMVEDLGCSGKDSLACIKALDVEKIDQLLKTKPAYQQAFLPAIDGVFVANYTSQQLASGDFVHVPIIDGTNSDEGTLFSPMGIDTEDQLKEMMSTTSFLQPGLPAALVEKLMAVYTTDEYNMPNDLSFGSDDVLGMPFGEHWRHSASYYGDHHFIAARRLTCQTWAAAGLDAYCFRFDTVPRGLGWPFQAAHFQEVSFVFNNVDGLGYSPSPFLDMSPAFAQLSNHMSKTWASFVADLNPNSWKGVDAALPLWPTYDNADPKNFVFSANETCYTETDDFRAEGIKLFNDNTVLFRK</sequence>
<evidence type="ECO:0000259" key="4">
    <source>
        <dbReference type="Pfam" id="PF00135"/>
    </source>
</evidence>
<dbReference type="EMBL" id="JBFMKM010000004">
    <property type="protein sequence ID" value="KAL1307019.1"/>
    <property type="molecule type" value="Genomic_DNA"/>
</dbReference>
<comment type="caution">
    <text evidence="5">The sequence shown here is derived from an EMBL/GenBank/DDBJ whole genome shotgun (WGS) entry which is preliminary data.</text>
</comment>
<evidence type="ECO:0000256" key="2">
    <source>
        <dbReference type="ARBA" id="ARBA00022801"/>
    </source>
</evidence>
<feature type="domain" description="Carboxylesterase type B" evidence="4">
    <location>
        <begin position="34"/>
        <end position="543"/>
    </location>
</feature>
<reference evidence="5 6" key="1">
    <citation type="submission" date="2024-07" db="EMBL/GenBank/DDBJ databases">
        <title>Draft sequence of the Neodothiora populina.</title>
        <authorList>
            <person name="Drown D.D."/>
            <person name="Schuette U.S."/>
            <person name="Buechlein A.B."/>
            <person name="Rusch D.R."/>
            <person name="Winton L.W."/>
            <person name="Adams G.A."/>
        </authorList>
    </citation>
    <scope>NUCLEOTIDE SEQUENCE [LARGE SCALE GENOMIC DNA]</scope>
    <source>
        <strain evidence="5 6">CPC 39397</strain>
    </source>
</reference>
<comment type="similarity">
    <text evidence="1">Belongs to the type-B carboxylesterase/lipase family.</text>
</comment>
<dbReference type="Proteomes" id="UP001562354">
    <property type="component" value="Unassembled WGS sequence"/>
</dbReference>
<proteinExistence type="inferred from homology"/>
<evidence type="ECO:0000256" key="1">
    <source>
        <dbReference type="ARBA" id="ARBA00005964"/>
    </source>
</evidence>
<dbReference type="InterPro" id="IPR019819">
    <property type="entry name" value="Carboxylesterase_B_CS"/>
</dbReference>
<gene>
    <name evidence="5" type="ORF">AAFC00_005646</name>
</gene>
<keyword evidence="2" id="KW-0378">Hydrolase</keyword>
<dbReference type="GeneID" id="95979345"/>